<organism evidence="1 2">
    <name type="scientific">Bacteroides fragilis</name>
    <dbReference type="NCBI Taxonomy" id="817"/>
    <lineage>
        <taxon>Bacteria</taxon>
        <taxon>Pseudomonadati</taxon>
        <taxon>Bacteroidota</taxon>
        <taxon>Bacteroidia</taxon>
        <taxon>Bacteroidales</taxon>
        <taxon>Bacteroidaceae</taxon>
        <taxon>Bacteroides</taxon>
    </lineage>
</organism>
<sequence length="53" mass="6371">MKKASYLCCIRRTSFETPFEKLNLYLISLISSLTNSIPPLHYRIYLQHETNWH</sequence>
<dbReference type="AlphaFoldDB" id="A0A5M5PPI0"/>
<dbReference type="Proteomes" id="UP000479773">
    <property type="component" value="Unassembled WGS sequence"/>
</dbReference>
<proteinExistence type="predicted"/>
<gene>
    <name evidence="1" type="ORF">F3B44_26815</name>
</gene>
<evidence type="ECO:0000313" key="2">
    <source>
        <dbReference type="Proteomes" id="UP000479773"/>
    </source>
</evidence>
<accession>A0A5M5PPI0</accession>
<name>A0A5M5PPI0_BACFG</name>
<dbReference type="EMBL" id="VWEQ01000261">
    <property type="protein sequence ID" value="KAA4738064.1"/>
    <property type="molecule type" value="Genomic_DNA"/>
</dbReference>
<comment type="caution">
    <text evidence="1">The sequence shown here is derived from an EMBL/GenBank/DDBJ whole genome shotgun (WGS) entry which is preliminary data.</text>
</comment>
<reference evidence="1 2" key="1">
    <citation type="journal article" date="2019" name="Nat. Med.">
        <title>A library of human gut bacterial isolates paired with longitudinal multiomics data enables mechanistic microbiome research.</title>
        <authorList>
            <person name="Poyet M."/>
            <person name="Groussin M."/>
            <person name="Gibbons S.M."/>
            <person name="Avila-Pacheco J."/>
            <person name="Jiang X."/>
            <person name="Kearney S.M."/>
            <person name="Perrotta A.R."/>
            <person name="Berdy B."/>
            <person name="Zhao S."/>
            <person name="Lieberman T.D."/>
            <person name="Swanson P.K."/>
            <person name="Smith M."/>
            <person name="Roesemann S."/>
            <person name="Alexander J.E."/>
            <person name="Rich S.A."/>
            <person name="Livny J."/>
            <person name="Vlamakis H."/>
            <person name="Clish C."/>
            <person name="Bullock K."/>
            <person name="Deik A."/>
            <person name="Scott J."/>
            <person name="Pierce K.A."/>
            <person name="Xavier R.J."/>
            <person name="Alm E.J."/>
        </authorList>
    </citation>
    <scope>NUCLEOTIDE SEQUENCE [LARGE SCALE GENOMIC DNA]</scope>
    <source>
        <strain evidence="1 2">BIOML-A106</strain>
    </source>
</reference>
<protein>
    <submittedName>
        <fullName evidence="1">Uncharacterized protein</fullName>
    </submittedName>
</protein>
<evidence type="ECO:0000313" key="1">
    <source>
        <dbReference type="EMBL" id="KAA4738064.1"/>
    </source>
</evidence>